<dbReference type="AlphaFoldDB" id="A0AAV2G456"/>
<evidence type="ECO:0000313" key="1">
    <source>
        <dbReference type="EMBL" id="CAL1405446.1"/>
    </source>
</evidence>
<dbReference type="Proteomes" id="UP001497516">
    <property type="component" value="Chromosome 8"/>
</dbReference>
<protein>
    <submittedName>
        <fullName evidence="1">Uncharacterized protein</fullName>
    </submittedName>
</protein>
<dbReference type="SUPFAM" id="SSF56219">
    <property type="entry name" value="DNase I-like"/>
    <property type="match status" value="1"/>
</dbReference>
<keyword evidence="2" id="KW-1185">Reference proteome</keyword>
<proteinExistence type="predicted"/>
<evidence type="ECO:0000313" key="2">
    <source>
        <dbReference type="Proteomes" id="UP001497516"/>
    </source>
</evidence>
<dbReference type="PANTHER" id="PTHR33710">
    <property type="entry name" value="BNAC02G09200D PROTEIN"/>
    <property type="match status" value="1"/>
</dbReference>
<dbReference type="PANTHER" id="PTHR33710:SF71">
    <property type="entry name" value="ENDONUCLEASE_EXONUCLEASE_PHOSPHATASE DOMAIN-CONTAINING PROTEIN"/>
    <property type="match status" value="1"/>
</dbReference>
<sequence length="267" mass="30692">METKQTEKENEITRKELGFENGECWSAIVTGKSRAGGVSLWWREGLQVTVMSGSLNHIDSKIDEDTYGTWRFLGIYGWPEGSEKWLTWELLRSLAGQWEGPWLCGGDLNQVLTEAEKEGGNRPSVTEMWLFNDCLLDRGVQDLGFQGYKYTWDNSRGQGGFIEERMDRFVGSDAWSDKFQDARVLHLDKRRSNHRPIICDSLGEEDVDPAWGRSFRFDPIWAKHGDCAHLIQQAWQQGGMNDICSKLQQCREQLGNGAWRPFRTSNF</sequence>
<dbReference type="InterPro" id="IPR036691">
    <property type="entry name" value="Endo/exonu/phosph_ase_sf"/>
</dbReference>
<organism evidence="1 2">
    <name type="scientific">Linum trigynum</name>
    <dbReference type="NCBI Taxonomy" id="586398"/>
    <lineage>
        <taxon>Eukaryota</taxon>
        <taxon>Viridiplantae</taxon>
        <taxon>Streptophyta</taxon>
        <taxon>Embryophyta</taxon>
        <taxon>Tracheophyta</taxon>
        <taxon>Spermatophyta</taxon>
        <taxon>Magnoliopsida</taxon>
        <taxon>eudicotyledons</taxon>
        <taxon>Gunneridae</taxon>
        <taxon>Pentapetalae</taxon>
        <taxon>rosids</taxon>
        <taxon>fabids</taxon>
        <taxon>Malpighiales</taxon>
        <taxon>Linaceae</taxon>
        <taxon>Linum</taxon>
    </lineage>
</organism>
<dbReference type="EMBL" id="OZ034821">
    <property type="protein sequence ID" value="CAL1405446.1"/>
    <property type="molecule type" value="Genomic_DNA"/>
</dbReference>
<reference evidence="1 2" key="1">
    <citation type="submission" date="2024-04" db="EMBL/GenBank/DDBJ databases">
        <authorList>
            <person name="Fracassetti M."/>
        </authorList>
    </citation>
    <scope>NUCLEOTIDE SEQUENCE [LARGE SCALE GENOMIC DNA]</scope>
</reference>
<accession>A0AAV2G456</accession>
<gene>
    <name evidence="1" type="ORF">LTRI10_LOCUS45232</name>
</gene>
<dbReference type="Gene3D" id="3.60.10.10">
    <property type="entry name" value="Endonuclease/exonuclease/phosphatase"/>
    <property type="match status" value="1"/>
</dbReference>
<name>A0AAV2G456_9ROSI</name>